<dbReference type="InterPro" id="IPR038570">
    <property type="entry name" value="HicA_sf"/>
</dbReference>
<keyword evidence="2" id="KW-1277">Toxin-antitoxin system</keyword>
<name>A0A2M7Z3A7_9BACT</name>
<evidence type="ECO:0000313" key="9">
    <source>
        <dbReference type="Proteomes" id="UP000230178"/>
    </source>
</evidence>
<dbReference type="GO" id="GO:0016787">
    <property type="term" value="F:hydrolase activity"/>
    <property type="evidence" value="ECO:0007669"/>
    <property type="project" value="UniProtKB-KW"/>
</dbReference>
<evidence type="ECO:0000256" key="5">
    <source>
        <dbReference type="ARBA" id="ARBA00022801"/>
    </source>
</evidence>
<dbReference type="EMBL" id="PFVS01000060">
    <property type="protein sequence ID" value="PJA83194.1"/>
    <property type="molecule type" value="Genomic_DNA"/>
</dbReference>
<comment type="similarity">
    <text evidence="1">Belongs to the HicA mRNA interferase family.</text>
</comment>
<keyword evidence="3" id="KW-0540">Nuclease</keyword>
<organism evidence="8 9">
    <name type="scientific">Candidatus Nealsonbacteria bacterium CG_4_9_14_3_um_filter_37_29</name>
    <dbReference type="NCBI Taxonomy" id="1974696"/>
    <lineage>
        <taxon>Bacteria</taxon>
        <taxon>Candidatus Nealsoniibacteriota</taxon>
    </lineage>
</organism>
<protein>
    <recommendedName>
        <fullName evidence="10">Type II toxin-antitoxin system HicA family toxin</fullName>
    </recommendedName>
</protein>
<dbReference type="GO" id="GO:0003729">
    <property type="term" value="F:mRNA binding"/>
    <property type="evidence" value="ECO:0007669"/>
    <property type="project" value="InterPro"/>
</dbReference>
<dbReference type="InterPro" id="IPR012933">
    <property type="entry name" value="HicA_mRNA_interferase"/>
</dbReference>
<evidence type="ECO:0000256" key="4">
    <source>
        <dbReference type="ARBA" id="ARBA00022759"/>
    </source>
</evidence>
<evidence type="ECO:0000313" key="8">
    <source>
        <dbReference type="EMBL" id="PJA83194.1"/>
    </source>
</evidence>
<accession>A0A2M7Z3A7</accession>
<dbReference type="Gene3D" id="3.30.920.30">
    <property type="entry name" value="Hypothetical protein"/>
    <property type="match status" value="1"/>
</dbReference>
<dbReference type="Proteomes" id="UP000230178">
    <property type="component" value="Unassembled WGS sequence"/>
</dbReference>
<dbReference type="GO" id="GO:0004519">
    <property type="term" value="F:endonuclease activity"/>
    <property type="evidence" value="ECO:0007669"/>
    <property type="project" value="UniProtKB-KW"/>
</dbReference>
<comment type="caution">
    <text evidence="8">The sequence shown here is derived from an EMBL/GenBank/DDBJ whole genome shotgun (WGS) entry which is preliminary data.</text>
</comment>
<evidence type="ECO:0000256" key="2">
    <source>
        <dbReference type="ARBA" id="ARBA00022649"/>
    </source>
</evidence>
<keyword evidence="6" id="KW-0694">RNA-binding</keyword>
<proteinExistence type="inferred from homology"/>
<sequence length="76" mass="9269">MAHLAPIHWKKFEKFLLYIGCRFEREKGDHRIYWREGLKRPVVIPRDAELPVFIIRNNLRILGIDPEKYLEILKRI</sequence>
<gene>
    <name evidence="8" type="ORF">CO146_01625</name>
</gene>
<dbReference type="AlphaFoldDB" id="A0A2M7Z3A7"/>
<evidence type="ECO:0000256" key="6">
    <source>
        <dbReference type="ARBA" id="ARBA00022884"/>
    </source>
</evidence>
<keyword evidence="5" id="KW-0378">Hydrolase</keyword>
<dbReference type="Pfam" id="PF07927">
    <property type="entry name" value="HicA_toxin"/>
    <property type="match status" value="1"/>
</dbReference>
<evidence type="ECO:0000256" key="1">
    <source>
        <dbReference type="ARBA" id="ARBA00006620"/>
    </source>
</evidence>
<keyword evidence="4" id="KW-0255">Endonuclease</keyword>
<evidence type="ECO:0000256" key="3">
    <source>
        <dbReference type="ARBA" id="ARBA00022722"/>
    </source>
</evidence>
<keyword evidence="7" id="KW-0346">Stress response</keyword>
<evidence type="ECO:0000256" key="7">
    <source>
        <dbReference type="ARBA" id="ARBA00023016"/>
    </source>
</evidence>
<evidence type="ECO:0008006" key="10">
    <source>
        <dbReference type="Google" id="ProtNLM"/>
    </source>
</evidence>
<dbReference type="SUPFAM" id="SSF54786">
    <property type="entry name" value="YcfA/nrd intein domain"/>
    <property type="match status" value="1"/>
</dbReference>
<reference evidence="9" key="1">
    <citation type="submission" date="2017-09" db="EMBL/GenBank/DDBJ databases">
        <title>Depth-based differentiation of microbial function through sediment-hosted aquifers and enrichment of novel symbionts in the deep terrestrial subsurface.</title>
        <authorList>
            <person name="Probst A.J."/>
            <person name="Ladd B."/>
            <person name="Jarett J.K."/>
            <person name="Geller-Mcgrath D.E."/>
            <person name="Sieber C.M.K."/>
            <person name="Emerson J.B."/>
            <person name="Anantharaman K."/>
            <person name="Thomas B.C."/>
            <person name="Malmstrom R."/>
            <person name="Stieglmeier M."/>
            <person name="Klingl A."/>
            <person name="Woyke T."/>
            <person name="Ryan C.M."/>
            <person name="Banfield J.F."/>
        </authorList>
    </citation>
    <scope>NUCLEOTIDE SEQUENCE [LARGE SCALE GENOMIC DNA]</scope>
</reference>